<evidence type="ECO:0000256" key="1">
    <source>
        <dbReference type="SAM" id="MobiDB-lite"/>
    </source>
</evidence>
<comment type="caution">
    <text evidence="2">The sequence shown here is derived from an EMBL/GenBank/DDBJ whole genome shotgun (WGS) entry which is preliminary data.</text>
</comment>
<evidence type="ECO:0000313" key="2">
    <source>
        <dbReference type="EMBL" id="PZN81843.1"/>
    </source>
</evidence>
<dbReference type="Proteomes" id="UP000249396">
    <property type="component" value="Unassembled WGS sequence"/>
</dbReference>
<dbReference type="AlphaFoldDB" id="A0A2W4RFB8"/>
<organism evidence="2 3">
    <name type="scientific">Candidatus Methylumidiphilus alinenensis</name>
    <dbReference type="NCBI Taxonomy" id="2202197"/>
    <lineage>
        <taxon>Bacteria</taxon>
        <taxon>Pseudomonadati</taxon>
        <taxon>Pseudomonadota</taxon>
        <taxon>Gammaproteobacteria</taxon>
        <taxon>Methylococcales</taxon>
        <taxon>Candidatus Methylumidiphilus</taxon>
    </lineage>
</organism>
<protein>
    <submittedName>
        <fullName evidence="2">Uncharacterized protein</fullName>
    </submittedName>
</protein>
<feature type="region of interest" description="Disordered" evidence="1">
    <location>
        <begin position="28"/>
        <end position="66"/>
    </location>
</feature>
<evidence type="ECO:0000313" key="3">
    <source>
        <dbReference type="Proteomes" id="UP000249396"/>
    </source>
</evidence>
<sequence length="66" mass="7013">FQFWLHRCDATLLSARLGVASARAIGGRGITQPAQAEGSCRRRRKVGDTPQSGEAFTLAGARGETP</sequence>
<dbReference type="EMBL" id="QJPH01000251">
    <property type="protein sequence ID" value="PZN81843.1"/>
    <property type="molecule type" value="Genomic_DNA"/>
</dbReference>
<proteinExistence type="predicted"/>
<name>A0A2W4RFB8_9GAMM</name>
<accession>A0A2W4RFB8</accession>
<reference evidence="2 3" key="1">
    <citation type="journal article" date="2018" name="Aquat. Microb. Ecol.">
        <title>Gammaproteobacterial methanotrophs dominate.</title>
        <authorList>
            <person name="Rissanen A.J."/>
            <person name="Saarenheimo J."/>
            <person name="Tiirola M."/>
            <person name="Peura S."/>
            <person name="Aalto S.L."/>
            <person name="Karvinen A."/>
            <person name="Nykanen H."/>
        </authorList>
    </citation>
    <scope>NUCLEOTIDE SEQUENCE [LARGE SCALE GENOMIC DNA]</scope>
    <source>
        <strain evidence="2">AMbin10</strain>
    </source>
</reference>
<feature type="non-terminal residue" evidence="2">
    <location>
        <position position="1"/>
    </location>
</feature>
<gene>
    <name evidence="2" type="ORF">DM484_07470</name>
</gene>